<dbReference type="FunFam" id="3.20.20.70:FF:000030">
    <property type="entry name" value="Nicotinate-nucleotide pyrophosphorylase, carboxylating"/>
    <property type="match status" value="1"/>
</dbReference>
<evidence type="ECO:0000256" key="4">
    <source>
        <dbReference type="ARBA" id="ARBA00011218"/>
    </source>
</evidence>
<dbReference type="AlphaFoldDB" id="A0A0M0BWR7"/>
<dbReference type="PANTHER" id="PTHR32179">
    <property type="entry name" value="NICOTINATE-NUCLEOTIDE PYROPHOSPHORYLASE [CARBOXYLATING]"/>
    <property type="match status" value="1"/>
</dbReference>
<dbReference type="GO" id="GO:0004514">
    <property type="term" value="F:nicotinate-nucleotide diphosphorylase (carboxylating) activity"/>
    <property type="evidence" value="ECO:0007669"/>
    <property type="project" value="UniProtKB-EC"/>
</dbReference>
<dbReference type="GO" id="GO:0009435">
    <property type="term" value="P:NAD+ biosynthetic process"/>
    <property type="evidence" value="ECO:0007669"/>
    <property type="project" value="UniProtKB-UniPathway"/>
</dbReference>
<dbReference type="InterPro" id="IPR013785">
    <property type="entry name" value="Aldolase_TIM"/>
</dbReference>
<evidence type="ECO:0000256" key="3">
    <source>
        <dbReference type="ARBA" id="ARBA00009400"/>
    </source>
</evidence>
<reference evidence="12 13" key="1">
    <citation type="submission" date="2015-06" db="EMBL/GenBank/DDBJ databases">
        <title>New insights into the roles of widespread benthic archaea in carbon and nitrogen cycling.</title>
        <authorList>
            <person name="Lazar C.S."/>
            <person name="Baker B.J."/>
            <person name="Seitz K.W."/>
            <person name="Hyde A.S."/>
            <person name="Dick G.J."/>
            <person name="Hinrichs K.-U."/>
            <person name="Teske A.P."/>
        </authorList>
    </citation>
    <scope>NUCLEOTIDE SEQUENCE [LARGE SCALE GENOMIC DNA]</scope>
    <source>
        <strain evidence="12">SG8-32-1</strain>
    </source>
</reference>
<keyword evidence="5 9" id="KW-0662">Pyridine nucleotide biosynthesis</keyword>
<dbReference type="InterPro" id="IPR004393">
    <property type="entry name" value="NadC"/>
</dbReference>
<dbReference type="SUPFAM" id="SSF51690">
    <property type="entry name" value="Nicotinate/Quinolinate PRTase C-terminal domain-like"/>
    <property type="match status" value="1"/>
</dbReference>
<feature type="domain" description="Quinolinate phosphoribosyl transferase N-terminal" evidence="11">
    <location>
        <begin position="36"/>
        <end position="119"/>
    </location>
</feature>
<evidence type="ECO:0000313" key="12">
    <source>
        <dbReference type="EMBL" id="KON32894.1"/>
    </source>
</evidence>
<dbReference type="PATRIC" id="fig|1685124.3.peg.404"/>
<comment type="similarity">
    <text evidence="3 9">Belongs to the NadC/ModD family.</text>
</comment>
<evidence type="ECO:0000256" key="8">
    <source>
        <dbReference type="ARBA" id="ARBA00047445"/>
    </source>
</evidence>
<dbReference type="PANTHER" id="PTHR32179:SF3">
    <property type="entry name" value="NICOTINATE-NUCLEOTIDE PYROPHOSPHORYLASE [CARBOXYLATING]"/>
    <property type="match status" value="1"/>
</dbReference>
<dbReference type="Pfam" id="PF01729">
    <property type="entry name" value="QRPTase_C"/>
    <property type="match status" value="1"/>
</dbReference>
<keyword evidence="6 9" id="KW-0328">Glycosyltransferase</keyword>
<keyword evidence="7 9" id="KW-0808">Transferase</keyword>
<dbReference type="Proteomes" id="UP000037237">
    <property type="component" value="Unassembled WGS sequence"/>
</dbReference>
<dbReference type="SUPFAM" id="SSF54675">
    <property type="entry name" value="Nicotinate/Quinolinate PRTase N-terminal domain-like"/>
    <property type="match status" value="1"/>
</dbReference>
<dbReference type="Gene3D" id="3.90.1170.20">
    <property type="entry name" value="Quinolinate phosphoribosyl transferase, N-terminal domain"/>
    <property type="match status" value="1"/>
</dbReference>
<dbReference type="Gene3D" id="3.20.20.70">
    <property type="entry name" value="Aldolase class I"/>
    <property type="match status" value="1"/>
</dbReference>
<name>A0A0M0BWR7_9ARCH</name>
<dbReference type="EMBL" id="LFWU01000048">
    <property type="protein sequence ID" value="KON32894.1"/>
    <property type="molecule type" value="Genomic_DNA"/>
</dbReference>
<evidence type="ECO:0000256" key="9">
    <source>
        <dbReference type="PIRNR" id="PIRNR006250"/>
    </source>
</evidence>
<dbReference type="EC" id="2.4.2.19" evidence="9"/>
<evidence type="ECO:0000259" key="11">
    <source>
        <dbReference type="Pfam" id="PF02749"/>
    </source>
</evidence>
<dbReference type="InterPro" id="IPR027277">
    <property type="entry name" value="NadC/ModD"/>
</dbReference>
<dbReference type="PIRSF" id="PIRSF006250">
    <property type="entry name" value="NadC_ModD"/>
    <property type="match status" value="1"/>
</dbReference>
<comment type="pathway">
    <text evidence="2 9">Cofactor biosynthesis; NAD(+) biosynthesis; nicotinate D-ribonucleotide from quinolinate: step 1/1.</text>
</comment>
<protein>
    <recommendedName>
        <fullName evidence="9">Nicotinate-nucleotide pyrophosphorylase [carboxylating]</fullName>
        <ecNumber evidence="9">2.4.2.19</ecNumber>
    </recommendedName>
    <alternativeName>
        <fullName evidence="9">Quinolinate phosphoribosyltransferase [decarboxylating]</fullName>
    </alternativeName>
</protein>
<evidence type="ECO:0000256" key="5">
    <source>
        <dbReference type="ARBA" id="ARBA00022642"/>
    </source>
</evidence>
<comment type="function">
    <text evidence="1 9">Involved in the catabolism of quinolinic acid (QA).</text>
</comment>
<sequence>MAYQKGKELNLNNKTYLEWLDSFLAKEYSDDIGAGDITSKAVLKKNERRIACLNVKASGVIAGIEEVAYFLKKHCLNVKAYQKDGEEALKGNTILEIKGKQKDILATERIALNVLQRMSGIATETKNLTKLLKAHKTRVTATRKTLLRYLDKKAVFLGGGLTHRFGLWDSILIKDNHLETLKSEGIPDYIEKAITRASAFAEKVGFIEIEVTSHEEALRATRKFKILRLKTPCVVMLDNMAPTQIEQTIETLREESLYDHVLFEASGKITPKNILAYAKSGIDVASLGYLTHSAQVLDMNLEMKI</sequence>
<feature type="domain" description="Quinolinate phosphoribosyl transferase C-terminal" evidence="10">
    <location>
        <begin position="121"/>
        <end position="302"/>
    </location>
</feature>
<evidence type="ECO:0000313" key="13">
    <source>
        <dbReference type="Proteomes" id="UP000037237"/>
    </source>
</evidence>
<evidence type="ECO:0000256" key="1">
    <source>
        <dbReference type="ARBA" id="ARBA00003237"/>
    </source>
</evidence>
<dbReference type="FunFam" id="3.90.1170.20:FF:000001">
    <property type="entry name" value="Nicotinate-nucleotide diphosphorylase (Carboxylating)"/>
    <property type="match status" value="1"/>
</dbReference>
<evidence type="ECO:0000256" key="7">
    <source>
        <dbReference type="ARBA" id="ARBA00022679"/>
    </source>
</evidence>
<dbReference type="GO" id="GO:0034213">
    <property type="term" value="P:quinolinate catabolic process"/>
    <property type="evidence" value="ECO:0007669"/>
    <property type="project" value="TreeGrafter"/>
</dbReference>
<dbReference type="UniPathway" id="UPA00253">
    <property type="reaction ID" value="UER00331"/>
</dbReference>
<dbReference type="GO" id="GO:0005737">
    <property type="term" value="C:cytoplasm"/>
    <property type="evidence" value="ECO:0007669"/>
    <property type="project" value="TreeGrafter"/>
</dbReference>
<proteinExistence type="inferred from homology"/>
<comment type="catalytic activity">
    <reaction evidence="8 9">
        <text>nicotinate beta-D-ribonucleotide + CO2 + diphosphate = quinolinate + 5-phospho-alpha-D-ribose 1-diphosphate + 2 H(+)</text>
        <dbReference type="Rhea" id="RHEA:12733"/>
        <dbReference type="ChEBI" id="CHEBI:15378"/>
        <dbReference type="ChEBI" id="CHEBI:16526"/>
        <dbReference type="ChEBI" id="CHEBI:29959"/>
        <dbReference type="ChEBI" id="CHEBI:33019"/>
        <dbReference type="ChEBI" id="CHEBI:57502"/>
        <dbReference type="ChEBI" id="CHEBI:58017"/>
        <dbReference type="EC" id="2.4.2.19"/>
    </reaction>
</comment>
<evidence type="ECO:0000256" key="2">
    <source>
        <dbReference type="ARBA" id="ARBA00004893"/>
    </source>
</evidence>
<accession>A0A0M0BWR7</accession>
<dbReference type="InterPro" id="IPR037128">
    <property type="entry name" value="Quinolinate_PRibosylTase_N_sf"/>
</dbReference>
<comment type="caution">
    <text evidence="12">The sequence shown here is derived from an EMBL/GenBank/DDBJ whole genome shotgun (WGS) entry which is preliminary data.</text>
</comment>
<dbReference type="NCBIfam" id="TIGR00078">
    <property type="entry name" value="nadC"/>
    <property type="match status" value="1"/>
</dbReference>
<evidence type="ECO:0000259" key="10">
    <source>
        <dbReference type="Pfam" id="PF01729"/>
    </source>
</evidence>
<evidence type="ECO:0000256" key="6">
    <source>
        <dbReference type="ARBA" id="ARBA00022676"/>
    </source>
</evidence>
<dbReference type="InterPro" id="IPR036068">
    <property type="entry name" value="Nicotinate_pribotase-like_C"/>
</dbReference>
<gene>
    <name evidence="12" type="ORF">AC477_02280</name>
</gene>
<organism evidence="12 13">
    <name type="scientific">miscellaneous Crenarchaeota group-1 archaeon SG8-32-1</name>
    <dbReference type="NCBI Taxonomy" id="1685124"/>
    <lineage>
        <taxon>Archaea</taxon>
        <taxon>Candidatus Bathyarchaeota</taxon>
        <taxon>MCG-1</taxon>
    </lineage>
</organism>
<comment type="subunit">
    <text evidence="4 9">Hexamer formed by 3 homodimers.</text>
</comment>
<dbReference type="Pfam" id="PF02749">
    <property type="entry name" value="QRPTase_N"/>
    <property type="match status" value="1"/>
</dbReference>
<dbReference type="InterPro" id="IPR002638">
    <property type="entry name" value="Quinolinate_PRibosylTrfase_C"/>
</dbReference>
<dbReference type="InterPro" id="IPR022412">
    <property type="entry name" value="Quinolinate_PRibosylTrfase_N"/>
</dbReference>